<dbReference type="SMART" id="SM00331">
    <property type="entry name" value="PP2C_SIG"/>
    <property type="match status" value="1"/>
</dbReference>
<dbReference type="SMART" id="SM00332">
    <property type="entry name" value="PP2Cc"/>
    <property type="match status" value="1"/>
</dbReference>
<feature type="domain" description="PPM-type phosphatase" evidence="1">
    <location>
        <begin position="1"/>
        <end position="245"/>
    </location>
</feature>
<dbReference type="InterPro" id="IPR015655">
    <property type="entry name" value="PP2C"/>
</dbReference>
<evidence type="ECO:0000313" key="2">
    <source>
        <dbReference type="EMBL" id="SYX82694.1"/>
    </source>
</evidence>
<dbReference type="AlphaFoldDB" id="A0A383R852"/>
<dbReference type="Gene3D" id="3.60.40.10">
    <property type="entry name" value="PPM-type phosphatase domain"/>
    <property type="match status" value="1"/>
</dbReference>
<dbReference type="Proteomes" id="UP000304148">
    <property type="component" value="Chromosome"/>
</dbReference>
<dbReference type="GO" id="GO:0004722">
    <property type="term" value="F:protein serine/threonine phosphatase activity"/>
    <property type="evidence" value="ECO:0007669"/>
    <property type="project" value="UniProtKB-EC"/>
</dbReference>
<keyword evidence="2" id="KW-0378">Hydrolase</keyword>
<dbReference type="InterPro" id="IPR001932">
    <property type="entry name" value="PPM-type_phosphatase-like_dom"/>
</dbReference>
<dbReference type="NCBIfam" id="NF033484">
    <property type="entry name" value="Stp1_PP2C_phos"/>
    <property type="match status" value="1"/>
</dbReference>
<dbReference type="RefSeq" id="WP_138184966.1">
    <property type="nucleotide sequence ID" value="NZ_LS992241.1"/>
</dbReference>
<dbReference type="EC" id="3.1.3.16" evidence="2"/>
<dbReference type="PROSITE" id="PS51746">
    <property type="entry name" value="PPM_2"/>
    <property type="match status" value="1"/>
</dbReference>
<name>A0A383R852_PAEAL</name>
<dbReference type="SUPFAM" id="SSF81606">
    <property type="entry name" value="PP2C-like"/>
    <property type="match status" value="1"/>
</dbReference>
<dbReference type="EMBL" id="LS992241">
    <property type="protein sequence ID" value="SYX82694.1"/>
    <property type="molecule type" value="Genomic_DNA"/>
</dbReference>
<dbReference type="InterPro" id="IPR036457">
    <property type="entry name" value="PPM-type-like_dom_sf"/>
</dbReference>
<reference evidence="3" key="1">
    <citation type="submission" date="2018-08" db="EMBL/GenBank/DDBJ databases">
        <authorList>
            <person name="Chevrot R."/>
        </authorList>
    </citation>
    <scope>NUCLEOTIDE SEQUENCE [LARGE SCALE GENOMIC DNA]</scope>
</reference>
<gene>
    <name evidence="2" type="primary">prpC</name>
    <name evidence="2" type="ORF">PBLR_11116</name>
</gene>
<accession>A0A383R852</accession>
<proteinExistence type="predicted"/>
<sequence length="257" mass="27927">MRAVQRSDVGRVRAVNEDRAFLSELSNGYYAAIVADGMGGHQAGDIASRLAVETVVSELSALPGELDQEMLGSALEQAIIRANQTIFHIASQDEKYHHMGTTIVAALFDKSDWKGFIGHIGDSRAYVINRSGIKQLTDDHTLVNELVKRGQIEPQEAERHPRRNVLIRALGTDEQVDVDLLSVEIRVGDVLLLCSDGLTNMLNAEQIWGVVIDPSLPLPVKADRLLGQALDAGGDDNITIVLLDRLENSVVEEGGSS</sequence>
<evidence type="ECO:0000259" key="1">
    <source>
        <dbReference type="PROSITE" id="PS51746"/>
    </source>
</evidence>
<organism evidence="2 3">
    <name type="scientific">Paenibacillus alvei</name>
    <name type="common">Bacillus alvei</name>
    <dbReference type="NCBI Taxonomy" id="44250"/>
    <lineage>
        <taxon>Bacteria</taxon>
        <taxon>Bacillati</taxon>
        <taxon>Bacillota</taxon>
        <taxon>Bacilli</taxon>
        <taxon>Bacillales</taxon>
        <taxon>Paenibacillaceae</taxon>
        <taxon>Paenibacillus</taxon>
    </lineage>
</organism>
<protein>
    <submittedName>
        <fullName evidence="2">Multitarget phosphorylated protein phosphatase</fullName>
        <ecNumber evidence="2">3.1.3.16</ecNumber>
    </submittedName>
</protein>
<dbReference type="Pfam" id="PF13672">
    <property type="entry name" value="PP2C_2"/>
    <property type="match status" value="1"/>
</dbReference>
<dbReference type="CDD" id="cd00143">
    <property type="entry name" value="PP2Cc"/>
    <property type="match status" value="1"/>
</dbReference>
<dbReference type="PANTHER" id="PTHR13832:SF827">
    <property type="entry name" value="PROTEIN PHOSPHATASE 1L"/>
    <property type="match status" value="1"/>
</dbReference>
<dbReference type="PANTHER" id="PTHR13832">
    <property type="entry name" value="PROTEIN PHOSPHATASE 2C"/>
    <property type="match status" value="1"/>
</dbReference>
<evidence type="ECO:0000313" key="3">
    <source>
        <dbReference type="Proteomes" id="UP000304148"/>
    </source>
</evidence>